<sequence>MLRTLKPKPAVLSDGIPLVTPQTPSSLINRRDPASNLGPISKKIHLLPRNQRTIRKLNKIKASSTKPRASTKKGLESSSTGGTTANTYTFELSQQESVVATPWSTFYSATNELVTTDSKTNGNTETKE</sequence>
<dbReference type="HOGENOM" id="CLU_120560_0_0_1"/>
<evidence type="ECO:0000256" key="1">
    <source>
        <dbReference type="SAM" id="MobiDB-lite"/>
    </source>
</evidence>
<evidence type="ECO:0000313" key="2">
    <source>
        <dbReference type="EMBL" id="EUC43505.1"/>
    </source>
</evidence>
<gene>
    <name evidence="2" type="ORF">COCMIDRAFT_28031</name>
</gene>
<feature type="region of interest" description="Disordered" evidence="1">
    <location>
        <begin position="16"/>
        <end position="40"/>
    </location>
</feature>
<accession>W6Z0L7</accession>
<reference evidence="2 3" key="1">
    <citation type="journal article" date="2013" name="PLoS Genet.">
        <title>Comparative genome structure, secondary metabolite, and effector coding capacity across Cochliobolus pathogens.</title>
        <authorList>
            <person name="Condon B.J."/>
            <person name="Leng Y."/>
            <person name="Wu D."/>
            <person name="Bushley K.E."/>
            <person name="Ohm R.A."/>
            <person name="Otillar R."/>
            <person name="Martin J."/>
            <person name="Schackwitz W."/>
            <person name="Grimwood J."/>
            <person name="MohdZainudin N."/>
            <person name="Xue C."/>
            <person name="Wang R."/>
            <person name="Manning V.A."/>
            <person name="Dhillon B."/>
            <person name="Tu Z.J."/>
            <person name="Steffenson B.J."/>
            <person name="Salamov A."/>
            <person name="Sun H."/>
            <person name="Lowry S."/>
            <person name="LaButti K."/>
            <person name="Han J."/>
            <person name="Copeland A."/>
            <person name="Lindquist E."/>
            <person name="Barry K."/>
            <person name="Schmutz J."/>
            <person name="Baker S.E."/>
            <person name="Ciuffetti L.M."/>
            <person name="Grigoriev I.V."/>
            <person name="Zhong S."/>
            <person name="Turgeon B.G."/>
        </authorList>
    </citation>
    <scope>NUCLEOTIDE SEQUENCE [LARGE SCALE GENOMIC DNA]</scope>
    <source>
        <strain evidence="2 3">ATCC 44560</strain>
    </source>
</reference>
<organism evidence="2 3">
    <name type="scientific">Bipolaris oryzae ATCC 44560</name>
    <dbReference type="NCBI Taxonomy" id="930090"/>
    <lineage>
        <taxon>Eukaryota</taxon>
        <taxon>Fungi</taxon>
        <taxon>Dikarya</taxon>
        <taxon>Ascomycota</taxon>
        <taxon>Pezizomycotina</taxon>
        <taxon>Dothideomycetes</taxon>
        <taxon>Pleosporomycetidae</taxon>
        <taxon>Pleosporales</taxon>
        <taxon>Pleosporineae</taxon>
        <taxon>Pleosporaceae</taxon>
        <taxon>Bipolaris</taxon>
    </lineage>
</organism>
<dbReference type="EMBL" id="KI964027">
    <property type="protein sequence ID" value="EUC43505.1"/>
    <property type="molecule type" value="Genomic_DNA"/>
</dbReference>
<proteinExistence type="predicted"/>
<dbReference type="Proteomes" id="UP000054032">
    <property type="component" value="Unassembled WGS sequence"/>
</dbReference>
<dbReference type="OrthoDB" id="3686832at2759"/>
<dbReference type="RefSeq" id="XP_007689972.1">
    <property type="nucleotide sequence ID" value="XM_007691782.1"/>
</dbReference>
<protein>
    <submittedName>
        <fullName evidence="2">Uncharacterized protein</fullName>
    </submittedName>
</protein>
<dbReference type="KEGG" id="bor:COCMIDRAFT_28031"/>
<name>W6Z0L7_COCMI</name>
<feature type="region of interest" description="Disordered" evidence="1">
    <location>
        <begin position="60"/>
        <end position="85"/>
    </location>
</feature>
<evidence type="ECO:0000313" key="3">
    <source>
        <dbReference type="Proteomes" id="UP000054032"/>
    </source>
</evidence>
<feature type="compositionally biased region" description="Polar residues" evidence="1">
    <location>
        <begin position="76"/>
        <end position="85"/>
    </location>
</feature>
<dbReference type="GeneID" id="19121228"/>
<keyword evidence="3" id="KW-1185">Reference proteome</keyword>
<dbReference type="AlphaFoldDB" id="W6Z0L7"/>